<feature type="compositionally biased region" description="Polar residues" evidence="6">
    <location>
        <begin position="344"/>
        <end position="353"/>
    </location>
</feature>
<keyword evidence="10" id="KW-1185">Reference proteome</keyword>
<accession>A0A225AMM1</accession>
<name>A0A225AMM1_TALAT</name>
<comment type="similarity">
    <text evidence="5">Belongs to the SAT4 family.</text>
</comment>
<dbReference type="Pfam" id="PF20684">
    <property type="entry name" value="Fung_rhodopsin"/>
    <property type="match status" value="1"/>
</dbReference>
<dbReference type="PANTHER" id="PTHR33048:SF30">
    <property type="entry name" value="FAMILY DECARBOXYLASE, PUTATIVE (AFU_ORTHOLOGUE AFUA_7G00920)-RELATED"/>
    <property type="match status" value="1"/>
</dbReference>
<evidence type="ECO:0000256" key="7">
    <source>
        <dbReference type="SAM" id="Phobius"/>
    </source>
</evidence>
<evidence type="ECO:0000256" key="1">
    <source>
        <dbReference type="ARBA" id="ARBA00004141"/>
    </source>
</evidence>
<feature type="transmembrane region" description="Helical" evidence="7">
    <location>
        <begin position="100"/>
        <end position="123"/>
    </location>
</feature>
<dbReference type="AlphaFoldDB" id="A0A225AMM1"/>
<evidence type="ECO:0000313" key="9">
    <source>
        <dbReference type="EMBL" id="OKL62140.1"/>
    </source>
</evidence>
<evidence type="ECO:0000256" key="2">
    <source>
        <dbReference type="ARBA" id="ARBA00022692"/>
    </source>
</evidence>
<comment type="subcellular location">
    <subcellularLocation>
        <location evidence="1">Membrane</location>
        <topology evidence="1">Multi-pass membrane protein</topology>
    </subcellularLocation>
</comment>
<evidence type="ECO:0000256" key="6">
    <source>
        <dbReference type="SAM" id="MobiDB-lite"/>
    </source>
</evidence>
<evidence type="ECO:0000259" key="8">
    <source>
        <dbReference type="Pfam" id="PF20684"/>
    </source>
</evidence>
<keyword evidence="4 7" id="KW-0472">Membrane</keyword>
<dbReference type="Proteomes" id="UP000214365">
    <property type="component" value="Unassembled WGS sequence"/>
</dbReference>
<evidence type="ECO:0000313" key="10">
    <source>
        <dbReference type="Proteomes" id="UP000214365"/>
    </source>
</evidence>
<feature type="transmembrane region" description="Helical" evidence="7">
    <location>
        <begin position="147"/>
        <end position="170"/>
    </location>
</feature>
<dbReference type="OrthoDB" id="3903189at2759"/>
<dbReference type="STRING" id="1441469.A0A225AMM1"/>
<evidence type="ECO:0000256" key="3">
    <source>
        <dbReference type="ARBA" id="ARBA00022989"/>
    </source>
</evidence>
<feature type="region of interest" description="Disordered" evidence="6">
    <location>
        <begin position="315"/>
        <end position="353"/>
    </location>
</feature>
<keyword evidence="3 7" id="KW-1133">Transmembrane helix</keyword>
<dbReference type="RefSeq" id="XP_020122261.1">
    <property type="nucleotide sequence ID" value="XM_020265095.1"/>
</dbReference>
<evidence type="ECO:0000256" key="5">
    <source>
        <dbReference type="ARBA" id="ARBA00038359"/>
    </source>
</evidence>
<feature type="domain" description="Rhodopsin" evidence="8">
    <location>
        <begin position="8"/>
        <end position="238"/>
    </location>
</feature>
<dbReference type="PANTHER" id="PTHR33048">
    <property type="entry name" value="PTH11-LIKE INTEGRAL MEMBRANE PROTEIN (AFU_ORTHOLOGUE AFUA_5G11245)"/>
    <property type="match status" value="1"/>
</dbReference>
<dbReference type="EMBL" id="LFMY01000003">
    <property type="protein sequence ID" value="OKL62140.1"/>
    <property type="molecule type" value="Genomic_DNA"/>
</dbReference>
<evidence type="ECO:0000256" key="4">
    <source>
        <dbReference type="ARBA" id="ARBA00023136"/>
    </source>
</evidence>
<dbReference type="InterPro" id="IPR052337">
    <property type="entry name" value="SAT4-like"/>
</dbReference>
<reference evidence="9 10" key="1">
    <citation type="submission" date="2015-06" db="EMBL/GenBank/DDBJ databases">
        <title>Talaromyces atroroseus IBT 11181 draft genome.</title>
        <authorList>
            <person name="Rasmussen K.B."/>
            <person name="Rasmussen S."/>
            <person name="Petersen B."/>
            <person name="Sicheritz-Ponten T."/>
            <person name="Mortensen U.H."/>
            <person name="Thrane U."/>
        </authorList>
    </citation>
    <scope>NUCLEOTIDE SEQUENCE [LARGE SCALE GENOMIC DNA]</scope>
    <source>
        <strain evidence="9 10">IBT 11181</strain>
    </source>
</reference>
<feature type="transmembrane region" description="Helical" evidence="7">
    <location>
        <begin position="182"/>
        <end position="202"/>
    </location>
</feature>
<gene>
    <name evidence="9" type="ORF">UA08_02992</name>
</gene>
<sequence length="353" mass="39830">MQLGSIKRLQIEDGIMACVLLAFCAMIVGLITVGRLGTNEIPLGTPIADIGPPSIADRVLGSKWVIITEQMWLATVWGCKACLMLLYNNMTTGLSLHHRLVQVIGIFTAASYLLIEICFFAVWCRPFHDYWAIPATTRNCSVYTDHMILVLSLNVATDLFMMSIPLPLLIQARLSLWKKITLCCVFSLGSFVIICCCLSKYYSLHFPYGAEWIKWYVREAGTATIVANIPQTWPLVRRLMNVNSFFSTTSFSRTRRTTNDDGYLSGSNVRLSRLRGDRMHSQMMHSGIDRTDSQEQINTTDPLQIWEHKQFQITAEEADEEAKSGDRSPTLEYNSIPFPERPQPRTTATVTIG</sequence>
<proteinExistence type="inferred from homology"/>
<protein>
    <recommendedName>
        <fullName evidence="8">Rhodopsin domain-containing protein</fullName>
    </recommendedName>
</protein>
<dbReference type="InterPro" id="IPR049326">
    <property type="entry name" value="Rhodopsin_dom_fungi"/>
</dbReference>
<keyword evidence="2 7" id="KW-0812">Transmembrane</keyword>
<comment type="caution">
    <text evidence="9">The sequence shown here is derived from an EMBL/GenBank/DDBJ whole genome shotgun (WGS) entry which is preliminary data.</text>
</comment>
<dbReference type="GeneID" id="31002747"/>
<feature type="transmembrane region" description="Helical" evidence="7">
    <location>
        <begin position="70"/>
        <end position="88"/>
    </location>
</feature>
<feature type="transmembrane region" description="Helical" evidence="7">
    <location>
        <begin position="14"/>
        <end position="33"/>
    </location>
</feature>
<organism evidence="9 10">
    <name type="scientific">Talaromyces atroroseus</name>
    <dbReference type="NCBI Taxonomy" id="1441469"/>
    <lineage>
        <taxon>Eukaryota</taxon>
        <taxon>Fungi</taxon>
        <taxon>Dikarya</taxon>
        <taxon>Ascomycota</taxon>
        <taxon>Pezizomycotina</taxon>
        <taxon>Eurotiomycetes</taxon>
        <taxon>Eurotiomycetidae</taxon>
        <taxon>Eurotiales</taxon>
        <taxon>Trichocomaceae</taxon>
        <taxon>Talaromyces</taxon>
        <taxon>Talaromyces sect. Trachyspermi</taxon>
    </lineage>
</organism>
<dbReference type="GO" id="GO:0016020">
    <property type="term" value="C:membrane"/>
    <property type="evidence" value="ECO:0007669"/>
    <property type="project" value="UniProtKB-SubCell"/>
</dbReference>